<evidence type="ECO:0000256" key="14">
    <source>
        <dbReference type="ARBA" id="ARBA00066565"/>
    </source>
</evidence>
<comment type="caution">
    <text evidence="18">The sequence shown here is derived from an EMBL/GenBank/DDBJ whole genome shotgun (WGS) entry which is preliminary data.</text>
</comment>
<evidence type="ECO:0000256" key="5">
    <source>
        <dbReference type="ARBA" id="ARBA00022723"/>
    </source>
</evidence>
<evidence type="ECO:0000256" key="16">
    <source>
        <dbReference type="RuleBase" id="RU000461"/>
    </source>
</evidence>
<dbReference type="GO" id="GO:0052615">
    <property type="term" value="F:ent-kaurene oxidase activity"/>
    <property type="evidence" value="ECO:0007669"/>
    <property type="project" value="UniProtKB-EC"/>
</dbReference>
<dbReference type="Proteomes" id="UP001454036">
    <property type="component" value="Unassembled WGS sequence"/>
</dbReference>
<reference evidence="18 19" key="1">
    <citation type="submission" date="2024-01" db="EMBL/GenBank/DDBJ databases">
        <title>The complete chloroplast genome sequence of Lithospermum erythrorhizon: insights into the phylogenetic relationship among Boraginaceae species and the maternal lineages of purple gromwells.</title>
        <authorList>
            <person name="Okada T."/>
            <person name="Watanabe K."/>
        </authorList>
    </citation>
    <scope>NUCLEOTIDE SEQUENCE [LARGE SCALE GENOMIC DNA]</scope>
</reference>
<evidence type="ECO:0000256" key="4">
    <source>
        <dbReference type="ARBA" id="ARBA00022692"/>
    </source>
</evidence>
<comment type="cofactor">
    <cofactor evidence="1 15">
        <name>heme</name>
        <dbReference type="ChEBI" id="CHEBI:30413"/>
    </cofactor>
</comment>
<evidence type="ECO:0000256" key="17">
    <source>
        <dbReference type="SAM" id="Phobius"/>
    </source>
</evidence>
<keyword evidence="4 17" id="KW-0812">Transmembrane</keyword>
<comment type="subcellular location">
    <subcellularLocation>
        <location evidence="12">Plastid</location>
        <location evidence="12">Chloroplast outer membrane</location>
        <topology evidence="12">Single-pass membrane protein</topology>
    </subcellularLocation>
</comment>
<dbReference type="GO" id="GO:0016709">
    <property type="term" value="F:oxidoreductase activity, acting on paired donors, with incorporation or reduction of molecular oxygen, NAD(P)H as one donor, and incorporation of one atom of oxygen"/>
    <property type="evidence" value="ECO:0007669"/>
    <property type="project" value="TreeGrafter"/>
</dbReference>
<comment type="similarity">
    <text evidence="2 16">Belongs to the cytochrome P450 family.</text>
</comment>
<dbReference type="Pfam" id="PF00067">
    <property type="entry name" value="p450"/>
    <property type="match status" value="1"/>
</dbReference>
<evidence type="ECO:0000256" key="8">
    <source>
        <dbReference type="ARBA" id="ARBA00023002"/>
    </source>
</evidence>
<evidence type="ECO:0000256" key="10">
    <source>
        <dbReference type="ARBA" id="ARBA00023033"/>
    </source>
</evidence>
<keyword evidence="8 16" id="KW-0560">Oxidoreductase</keyword>
<feature type="binding site" description="axial binding residue" evidence="15">
    <location>
        <position position="461"/>
    </location>
    <ligand>
        <name>heme</name>
        <dbReference type="ChEBI" id="CHEBI:30413"/>
    </ligand>
    <ligandPart>
        <name>Fe</name>
        <dbReference type="ChEBI" id="CHEBI:18248"/>
    </ligandPart>
</feature>
<dbReference type="EC" id="1.14.14.86" evidence="14"/>
<dbReference type="InterPro" id="IPR017972">
    <property type="entry name" value="Cyt_P450_CS"/>
</dbReference>
<dbReference type="PROSITE" id="PS00086">
    <property type="entry name" value="CYTOCHROME_P450"/>
    <property type="match status" value="1"/>
</dbReference>
<dbReference type="InterPro" id="IPR044225">
    <property type="entry name" value="KO_chloroplastic"/>
</dbReference>
<dbReference type="SUPFAM" id="SSF48264">
    <property type="entry name" value="Cytochrome P450"/>
    <property type="match status" value="1"/>
</dbReference>
<dbReference type="GO" id="GO:0005783">
    <property type="term" value="C:endoplasmic reticulum"/>
    <property type="evidence" value="ECO:0007669"/>
    <property type="project" value="TreeGrafter"/>
</dbReference>
<dbReference type="GO" id="GO:0009686">
    <property type="term" value="P:gibberellin biosynthetic process"/>
    <property type="evidence" value="ECO:0007669"/>
    <property type="project" value="InterPro"/>
</dbReference>
<proteinExistence type="inferred from homology"/>
<evidence type="ECO:0000256" key="9">
    <source>
        <dbReference type="ARBA" id="ARBA00023004"/>
    </source>
</evidence>
<name>A0AAV3PTB4_LITER</name>
<evidence type="ECO:0000256" key="11">
    <source>
        <dbReference type="ARBA" id="ARBA00023136"/>
    </source>
</evidence>
<dbReference type="PANTHER" id="PTHR47283">
    <property type="entry name" value="ENT-KAURENE OXIDASE, CHLOROPLASTIC"/>
    <property type="match status" value="1"/>
</dbReference>
<dbReference type="PRINTS" id="PR00385">
    <property type="entry name" value="P450"/>
</dbReference>
<evidence type="ECO:0000256" key="6">
    <source>
        <dbReference type="ARBA" id="ARBA00022805"/>
    </source>
</evidence>
<dbReference type="GO" id="GO:0009707">
    <property type="term" value="C:chloroplast outer membrane"/>
    <property type="evidence" value="ECO:0007669"/>
    <property type="project" value="UniProtKB-SubCell"/>
</dbReference>
<dbReference type="FunFam" id="1.10.630.10:FF:000062">
    <property type="entry name" value="Ent-kaurene oxidase 2"/>
    <property type="match status" value="1"/>
</dbReference>
<dbReference type="AlphaFoldDB" id="A0AAV3PTB4"/>
<evidence type="ECO:0000256" key="15">
    <source>
        <dbReference type="PIRSR" id="PIRSR602401-1"/>
    </source>
</evidence>
<dbReference type="PRINTS" id="PR00463">
    <property type="entry name" value="EP450I"/>
</dbReference>
<organism evidence="18 19">
    <name type="scientific">Lithospermum erythrorhizon</name>
    <name type="common">Purple gromwell</name>
    <name type="synonym">Lithospermum officinale var. erythrorhizon</name>
    <dbReference type="NCBI Taxonomy" id="34254"/>
    <lineage>
        <taxon>Eukaryota</taxon>
        <taxon>Viridiplantae</taxon>
        <taxon>Streptophyta</taxon>
        <taxon>Embryophyta</taxon>
        <taxon>Tracheophyta</taxon>
        <taxon>Spermatophyta</taxon>
        <taxon>Magnoliopsida</taxon>
        <taxon>eudicotyledons</taxon>
        <taxon>Gunneridae</taxon>
        <taxon>Pentapetalae</taxon>
        <taxon>asterids</taxon>
        <taxon>lamiids</taxon>
        <taxon>Boraginales</taxon>
        <taxon>Boraginaceae</taxon>
        <taxon>Boraginoideae</taxon>
        <taxon>Lithospermeae</taxon>
        <taxon>Lithospermum</taxon>
    </lineage>
</organism>
<dbReference type="GO" id="GO:0005506">
    <property type="term" value="F:iron ion binding"/>
    <property type="evidence" value="ECO:0007669"/>
    <property type="project" value="InterPro"/>
</dbReference>
<evidence type="ECO:0000313" key="18">
    <source>
        <dbReference type="EMBL" id="GAA0154336.1"/>
    </source>
</evidence>
<dbReference type="InterPro" id="IPR001128">
    <property type="entry name" value="Cyt_P450"/>
</dbReference>
<keyword evidence="6" id="KW-0934">Plastid</keyword>
<protein>
    <recommendedName>
        <fullName evidence="14">ent-kaurene monooxygenase</fullName>
        <ecNumber evidence="14">1.14.14.86</ecNumber>
    </recommendedName>
</protein>
<evidence type="ECO:0000256" key="1">
    <source>
        <dbReference type="ARBA" id="ARBA00001971"/>
    </source>
</evidence>
<keyword evidence="3 15" id="KW-0349">Heme</keyword>
<keyword evidence="6" id="KW-1002">Plastid outer membrane</keyword>
<keyword evidence="11 17" id="KW-0472">Membrane</keyword>
<dbReference type="Gene3D" id="1.10.630.10">
    <property type="entry name" value="Cytochrome P450"/>
    <property type="match status" value="1"/>
</dbReference>
<evidence type="ECO:0000256" key="12">
    <source>
        <dbReference type="ARBA" id="ARBA00023766"/>
    </source>
</evidence>
<dbReference type="InterPro" id="IPR002401">
    <property type="entry name" value="Cyt_P450_E_grp-I"/>
</dbReference>
<dbReference type="CDD" id="cd11075">
    <property type="entry name" value="CYP77_89"/>
    <property type="match status" value="1"/>
</dbReference>
<accession>A0AAV3PTB4</accession>
<evidence type="ECO:0000256" key="13">
    <source>
        <dbReference type="ARBA" id="ARBA00058795"/>
    </source>
</evidence>
<evidence type="ECO:0000256" key="3">
    <source>
        <dbReference type="ARBA" id="ARBA00022617"/>
    </source>
</evidence>
<keyword evidence="5 15" id="KW-0479">Metal-binding</keyword>
<dbReference type="EMBL" id="BAABME010018586">
    <property type="protein sequence ID" value="GAA0154336.1"/>
    <property type="molecule type" value="Genomic_DNA"/>
</dbReference>
<dbReference type="InterPro" id="IPR036396">
    <property type="entry name" value="Cyt_P450_sf"/>
</dbReference>
<sequence>MEHLLELASLPVGLGVAIGAPAVVLGTGFSLLFFKHFATEAHKKPSSGLSSLPVVPGLPLIGNLLQLKEKKPHKTFTKWAETYGPIYSIRTGASTMVVLNSTQVAKEAMVTRYPSISTRKLSNALKILTCDKSLVAMSDYDEFHKTAKRHLLTSTLGPNAQKRHRIHRDLLVDNVCKQLHDLLEKNPSEAISFRKVFLSELFGLAMKQALGRDVSSLYVDDFGSTLSRDEIFKILVLDPMEGAIEVDWRDFFPYLQWIPNKSFENKIQQMDIRREAVMKALIKEQKKRIDSGDEINCYLDFLLLEGNTLTEKQILMLVWEAIIEASDTTMVTTEWAMFELAKDSERQDLLYKEIVDVCGTDFITEEKLCQLPYLSAIFHEILRKHSPVPIVPLRYVDEDTQLGGFHVPAGSQIAINIYGCNMDKNVYEKPEEWMPERFLDRKYESMELQKTMAFGGGKRVCAGALQAMTISCIAIGRLIQEFQWRLKDGEEDKVDTLGLTTHKLQPMQAILKPRK</sequence>
<evidence type="ECO:0000256" key="2">
    <source>
        <dbReference type="ARBA" id="ARBA00010617"/>
    </source>
</evidence>
<keyword evidence="10 16" id="KW-0503">Monooxygenase</keyword>
<keyword evidence="7 17" id="KW-1133">Transmembrane helix</keyword>
<evidence type="ECO:0000313" key="19">
    <source>
        <dbReference type="Proteomes" id="UP001454036"/>
    </source>
</evidence>
<keyword evidence="9 15" id="KW-0408">Iron</keyword>
<gene>
    <name evidence="18" type="ORF">LIER_37855</name>
</gene>
<dbReference type="PANTHER" id="PTHR47283:SF1">
    <property type="entry name" value="ENT-KAURENE OXIDASE, CHLOROPLASTIC"/>
    <property type="match status" value="1"/>
</dbReference>
<evidence type="ECO:0000256" key="7">
    <source>
        <dbReference type="ARBA" id="ARBA00022989"/>
    </source>
</evidence>
<feature type="transmembrane region" description="Helical" evidence="17">
    <location>
        <begin position="12"/>
        <end position="34"/>
    </location>
</feature>
<keyword evidence="19" id="KW-1185">Reference proteome</keyword>
<dbReference type="GO" id="GO:0020037">
    <property type="term" value="F:heme binding"/>
    <property type="evidence" value="ECO:0007669"/>
    <property type="project" value="InterPro"/>
</dbReference>
<comment type="function">
    <text evidence="13">Catalyzes three successive oxidations of the 4-methyl group of ent-kaurene giving kaurenoic acid, a key step in gibberellins (GAs) biosynthesis. GAs, which are involved many processes, including stem elongation, play a central role in plant development.</text>
</comment>
<dbReference type="GO" id="GO:0010241">
    <property type="term" value="P:ent-kaurene oxidation to kaurenoic acid"/>
    <property type="evidence" value="ECO:0007669"/>
    <property type="project" value="InterPro"/>
</dbReference>